<proteinExistence type="predicted"/>
<dbReference type="InterPro" id="IPR036872">
    <property type="entry name" value="CH_dom_sf"/>
</dbReference>
<dbReference type="STRING" id="45351.A7SXG0"/>
<dbReference type="Gene3D" id="1.10.418.10">
    <property type="entry name" value="Calponin-like domain"/>
    <property type="match status" value="2"/>
</dbReference>
<name>A7SXG0_NEMVE</name>
<reference evidence="1 2" key="1">
    <citation type="journal article" date="2007" name="Science">
        <title>Sea anemone genome reveals ancestral eumetazoan gene repertoire and genomic organization.</title>
        <authorList>
            <person name="Putnam N.H."/>
            <person name="Srivastava M."/>
            <person name="Hellsten U."/>
            <person name="Dirks B."/>
            <person name="Chapman J."/>
            <person name="Salamov A."/>
            <person name="Terry A."/>
            <person name="Shapiro H."/>
            <person name="Lindquist E."/>
            <person name="Kapitonov V.V."/>
            <person name="Jurka J."/>
            <person name="Genikhovich G."/>
            <person name="Grigoriev I.V."/>
            <person name="Lucas S.M."/>
            <person name="Steele R.E."/>
            <person name="Finnerty J.R."/>
            <person name="Technau U."/>
            <person name="Martindale M.Q."/>
            <person name="Rokhsar D.S."/>
        </authorList>
    </citation>
    <scope>NUCLEOTIDE SEQUENCE [LARGE SCALE GENOMIC DNA]</scope>
    <source>
        <strain evidence="2">CH2 X CH6</strain>
    </source>
</reference>
<protein>
    <submittedName>
        <fullName evidence="1">Uncharacterized protein</fullName>
    </submittedName>
</protein>
<gene>
    <name evidence="1" type="ORF">NEMVEDRAFT_v1g219007</name>
</gene>
<dbReference type="SUPFAM" id="SSF46966">
    <property type="entry name" value="Spectrin repeat"/>
    <property type="match status" value="1"/>
</dbReference>
<organism evidence="1 2">
    <name type="scientific">Nematostella vectensis</name>
    <name type="common">Starlet sea anemone</name>
    <dbReference type="NCBI Taxonomy" id="45351"/>
    <lineage>
        <taxon>Eukaryota</taxon>
        <taxon>Metazoa</taxon>
        <taxon>Cnidaria</taxon>
        <taxon>Anthozoa</taxon>
        <taxon>Hexacorallia</taxon>
        <taxon>Actiniaria</taxon>
        <taxon>Edwardsiidae</taxon>
        <taxon>Nematostella</taxon>
    </lineage>
</organism>
<sequence>MATKKPRMRSAVVATIMAKQTSRFSSGERENAHRKAFTKWVNSKLADDGRMLLNLLEVLTRKKLKKEKGNLRVHKINNVERALVLLDECKDGRMLLNLLEVLTRKKLIQDFNHHSKSLNLTDLWMLSQKNSFQKKEKGNLRVHKINNVERALVLLDECKLFICLISTNLDPALTFLLKLTKILGVLRKIRNSNKFSSRKSIQQEIVNCYKSSKWYKPLSSKPCPSKDSKKPIVIQMKSCFVTCLAYPGTSRAESCLTLLSTRTQHAENYTSLTDLATTMSGEDEAELNRKESIRMKQYMLDKAGERENAHRKAFTKWVNSKLADDGRMLLNLLEVLTRKKLKKEKGNLRVHKINNVERALVLLDECKLSSAGKRIAEMRAHMKEVNDWMDDANNMLTDIAADPDQDEYNRLKDKLELKCDERGAVEKKVSGVERLSSDIQPLLDTSSAQILEEETDAFKDKWSATNSALESFSDKGYSDKKSECCLVALWVFHISLNLLHSHIGRKILRKQIDLANSICSRNITG</sequence>
<dbReference type="EMBL" id="DS469886">
    <property type="protein sequence ID" value="EDO31611.1"/>
    <property type="molecule type" value="Genomic_DNA"/>
</dbReference>
<evidence type="ECO:0000313" key="1">
    <source>
        <dbReference type="EMBL" id="EDO31611.1"/>
    </source>
</evidence>
<accession>A7SXG0</accession>
<dbReference type="PANTHER" id="PTHR11915">
    <property type="entry name" value="SPECTRIN/FILAMIN RELATED CYTOSKELETAL PROTEIN"/>
    <property type="match status" value="1"/>
</dbReference>
<dbReference type="eggNOG" id="KOG4286">
    <property type="taxonomic scope" value="Eukaryota"/>
</dbReference>
<dbReference type="SUPFAM" id="SSF47576">
    <property type="entry name" value="Calponin-homology domain, CH-domain"/>
    <property type="match status" value="2"/>
</dbReference>
<evidence type="ECO:0000313" key="2">
    <source>
        <dbReference type="Proteomes" id="UP000001593"/>
    </source>
</evidence>
<dbReference type="InParanoid" id="A7SXG0"/>
<dbReference type="HOGENOM" id="CLU_519068_0_0_1"/>
<keyword evidence="2" id="KW-1185">Reference proteome</keyword>
<dbReference type="Proteomes" id="UP000001593">
    <property type="component" value="Unassembled WGS sequence"/>
</dbReference>
<dbReference type="AlphaFoldDB" id="A7SXG0"/>